<dbReference type="Proteomes" id="UP000462501">
    <property type="component" value="Unassembled WGS sequence"/>
</dbReference>
<sequence>MKKRDYEFLFLILRLFLCAVTGSLVAWWVLPDVYAQRNYFAVGGEWVLILAASIAPLACLRKGLK</sequence>
<name>A0A845SW72_9FIRM</name>
<comment type="caution">
    <text evidence="2">The sequence shown here is derived from an EMBL/GenBank/DDBJ whole genome shotgun (WGS) entry which is preliminary data.</text>
</comment>
<evidence type="ECO:0000313" key="3">
    <source>
        <dbReference type="Proteomes" id="UP000462501"/>
    </source>
</evidence>
<gene>
    <name evidence="2" type="ORF">FMM72_02825</name>
</gene>
<feature type="transmembrane region" description="Helical" evidence="1">
    <location>
        <begin position="7"/>
        <end position="28"/>
    </location>
</feature>
<dbReference type="EMBL" id="VIQT01000006">
    <property type="protein sequence ID" value="NDO38187.1"/>
    <property type="molecule type" value="Genomic_DNA"/>
</dbReference>
<proteinExistence type="predicted"/>
<dbReference type="RefSeq" id="WP_162220522.1">
    <property type="nucleotide sequence ID" value="NZ_CAMUSJ010000056.1"/>
</dbReference>
<keyword evidence="1" id="KW-0472">Membrane</keyword>
<keyword evidence="1" id="KW-0812">Transmembrane</keyword>
<reference evidence="2 3" key="1">
    <citation type="submission" date="2019-06" db="EMBL/GenBank/DDBJ databases">
        <title>Draft genome sequences of 15 bacterial species constituting the stable defined intestinal microbiota of the GM15 gnotobiotic mouse model.</title>
        <authorList>
            <person name="Elie C."/>
            <person name="Mathieu A."/>
            <person name="Saliou A."/>
            <person name="Darnaud M."/>
            <person name="Leulier F."/>
            <person name="Tamellini A."/>
        </authorList>
    </citation>
    <scope>NUCLEOTIDE SEQUENCE [LARGE SCALE GENOMIC DNA]</scope>
    <source>
        <strain evidence="2 3">JM4-15</strain>
    </source>
</reference>
<evidence type="ECO:0000256" key="1">
    <source>
        <dbReference type="SAM" id="Phobius"/>
    </source>
</evidence>
<keyword evidence="1" id="KW-1133">Transmembrane helix</keyword>
<feature type="transmembrane region" description="Helical" evidence="1">
    <location>
        <begin position="40"/>
        <end position="60"/>
    </location>
</feature>
<accession>A0A845SW72</accession>
<dbReference type="AlphaFoldDB" id="A0A845SW72"/>
<protein>
    <submittedName>
        <fullName evidence="2">Uncharacterized protein</fullName>
    </submittedName>
</protein>
<organism evidence="2 3">
    <name type="scientific">Anaerotruncus colihominis</name>
    <dbReference type="NCBI Taxonomy" id="169435"/>
    <lineage>
        <taxon>Bacteria</taxon>
        <taxon>Bacillati</taxon>
        <taxon>Bacillota</taxon>
        <taxon>Clostridia</taxon>
        <taxon>Eubacteriales</taxon>
        <taxon>Oscillospiraceae</taxon>
        <taxon>Anaerotruncus</taxon>
    </lineage>
</organism>
<evidence type="ECO:0000313" key="2">
    <source>
        <dbReference type="EMBL" id="NDO38187.1"/>
    </source>
</evidence>